<keyword evidence="1" id="KW-1003">Cell membrane</keyword>
<comment type="similarity">
    <text evidence="1">Belongs to the UPF0161 family.</text>
</comment>
<protein>
    <recommendedName>
        <fullName evidence="1">Putative membrane protein insertion efficiency factor</fullName>
    </recommendedName>
</protein>
<dbReference type="Proteomes" id="UP000515292">
    <property type="component" value="Chromosome"/>
</dbReference>
<dbReference type="PANTHER" id="PTHR33383">
    <property type="entry name" value="MEMBRANE PROTEIN INSERTION EFFICIENCY FACTOR-RELATED"/>
    <property type="match status" value="1"/>
</dbReference>
<keyword evidence="3" id="KW-1185">Reference proteome</keyword>
<dbReference type="HAMAP" id="MF_00386">
    <property type="entry name" value="UPF0161_YidD"/>
    <property type="match status" value="1"/>
</dbReference>
<dbReference type="GO" id="GO:0005886">
    <property type="term" value="C:plasma membrane"/>
    <property type="evidence" value="ECO:0007669"/>
    <property type="project" value="UniProtKB-SubCell"/>
</dbReference>
<dbReference type="KEGG" id="sand:H3309_02110"/>
<dbReference type="EMBL" id="CP059851">
    <property type="protein sequence ID" value="QMW24483.1"/>
    <property type="molecule type" value="Genomic_DNA"/>
</dbReference>
<dbReference type="NCBIfam" id="TIGR00278">
    <property type="entry name" value="membrane protein insertion efficiency factor YidD"/>
    <property type="match status" value="1"/>
</dbReference>
<organism evidence="2 3">
    <name type="scientific">Sandaracinobacteroides saxicola</name>
    <dbReference type="NCBI Taxonomy" id="2759707"/>
    <lineage>
        <taxon>Bacteria</taxon>
        <taxon>Pseudomonadati</taxon>
        <taxon>Pseudomonadota</taxon>
        <taxon>Alphaproteobacteria</taxon>
        <taxon>Sphingomonadales</taxon>
        <taxon>Sphingosinicellaceae</taxon>
        <taxon>Sandaracinobacteroides</taxon>
    </lineage>
</organism>
<accession>A0A7G5IM91</accession>
<gene>
    <name evidence="2" type="primary">yidD</name>
    <name evidence="2" type="ORF">H3309_02110</name>
</gene>
<reference evidence="2 3" key="1">
    <citation type="submission" date="2020-07" db="EMBL/GenBank/DDBJ databases">
        <title>Complete genome sequence for Sandaracinobacter sp. M6.</title>
        <authorList>
            <person name="Tang Y."/>
            <person name="Liu Q."/>
            <person name="Guo Z."/>
            <person name="Lei P."/>
            <person name="Huang B."/>
        </authorList>
    </citation>
    <scope>NUCLEOTIDE SEQUENCE [LARGE SCALE GENOMIC DNA]</scope>
    <source>
        <strain evidence="2 3">M6</strain>
    </source>
</reference>
<keyword evidence="1" id="KW-0472">Membrane</keyword>
<dbReference type="AlphaFoldDB" id="A0A7G5IM91"/>
<dbReference type="PANTHER" id="PTHR33383:SF1">
    <property type="entry name" value="MEMBRANE PROTEIN INSERTION EFFICIENCY FACTOR-RELATED"/>
    <property type="match status" value="1"/>
</dbReference>
<sequence>MSARLLRALFRGWQLSFSAILPASCRFMPSCSAYGIEAVTRHGTVKGGWLTLRRVCRCHPWGGHGFDPVP</sequence>
<name>A0A7G5IM91_9SPHN</name>
<evidence type="ECO:0000313" key="3">
    <source>
        <dbReference type="Proteomes" id="UP000515292"/>
    </source>
</evidence>
<comment type="function">
    <text evidence="1">Could be involved in insertion of integral membrane proteins into the membrane.</text>
</comment>
<evidence type="ECO:0000313" key="2">
    <source>
        <dbReference type="EMBL" id="QMW24483.1"/>
    </source>
</evidence>
<dbReference type="Pfam" id="PF01809">
    <property type="entry name" value="YidD"/>
    <property type="match status" value="1"/>
</dbReference>
<proteinExistence type="inferred from homology"/>
<evidence type="ECO:0000256" key="1">
    <source>
        <dbReference type="HAMAP-Rule" id="MF_00386"/>
    </source>
</evidence>
<comment type="subcellular location">
    <subcellularLocation>
        <location evidence="1">Cell membrane</location>
        <topology evidence="1">Peripheral membrane protein</topology>
        <orientation evidence="1">Cytoplasmic side</orientation>
    </subcellularLocation>
</comment>
<dbReference type="SMART" id="SM01234">
    <property type="entry name" value="Haemolytic"/>
    <property type="match status" value="1"/>
</dbReference>
<dbReference type="InterPro" id="IPR002696">
    <property type="entry name" value="Membr_insert_effic_factor_YidD"/>
</dbReference>